<proteinExistence type="predicted"/>
<evidence type="ECO:0000313" key="1">
    <source>
        <dbReference type="EMBL" id="GAF38115.1"/>
    </source>
</evidence>
<reference evidence="1" key="1">
    <citation type="journal article" date="2014" name="Genome Announc.">
        <title>Draft Genome Sequences of Two Lactobacillus Strains, L. farraginis JCM 14108T and L. composti JCM 14202T, Isolated from Compost of Distilled Shochu Residue.</title>
        <authorList>
            <person name="Yuki M."/>
            <person name="Oshima K."/>
            <person name="Suda W."/>
            <person name="Kitahara M."/>
            <person name="Kitamura K."/>
            <person name="Iida T."/>
            <person name="Hattori M."/>
            <person name="Ohkuma M."/>
        </authorList>
    </citation>
    <scope>NUCLEOTIDE SEQUENCE [LARGE SCALE GENOMIC DNA]</scope>
    <source>
        <strain evidence="1">JCM 14108</strain>
    </source>
</reference>
<dbReference type="RefSeq" id="WP_035181455.1">
    <property type="nucleotide sequence ID" value="NZ_AZFY01000056.1"/>
</dbReference>
<gene>
    <name evidence="2" type="ORF">FD41_GL002769</name>
    <name evidence="1" type="ORF">JCM14108_3219</name>
</gene>
<protein>
    <submittedName>
        <fullName evidence="1">Uncharacterized protein</fullName>
    </submittedName>
</protein>
<reference evidence="2 4" key="2">
    <citation type="journal article" date="2015" name="Genome Announc.">
        <title>Expanding the biotechnology potential of lactobacilli through comparative genomics of 213 strains and associated genera.</title>
        <authorList>
            <person name="Sun Z."/>
            <person name="Harris H.M."/>
            <person name="McCann A."/>
            <person name="Guo C."/>
            <person name="Argimon S."/>
            <person name="Zhang W."/>
            <person name="Yang X."/>
            <person name="Jeffery I.B."/>
            <person name="Cooney J.C."/>
            <person name="Kagawa T.F."/>
            <person name="Liu W."/>
            <person name="Song Y."/>
            <person name="Salvetti E."/>
            <person name="Wrobel A."/>
            <person name="Rasinkangas P."/>
            <person name="Parkhill J."/>
            <person name="Rea M.C."/>
            <person name="O'Sullivan O."/>
            <person name="Ritari J."/>
            <person name="Douillard F.P."/>
            <person name="Paul Ross R."/>
            <person name="Yang R."/>
            <person name="Briner A.E."/>
            <person name="Felis G.E."/>
            <person name="de Vos W.M."/>
            <person name="Barrangou R."/>
            <person name="Klaenhammer T.R."/>
            <person name="Caufield P.W."/>
            <person name="Cui Y."/>
            <person name="Zhang H."/>
            <person name="O'Toole P.W."/>
        </authorList>
    </citation>
    <scope>NUCLEOTIDE SEQUENCE [LARGE SCALE GENOMIC DNA]</scope>
    <source>
        <strain evidence="2 4">DSM 18382</strain>
    </source>
</reference>
<evidence type="ECO:0000313" key="2">
    <source>
        <dbReference type="EMBL" id="KRM08996.1"/>
    </source>
</evidence>
<organism evidence="1 3">
    <name type="scientific">Lentilactobacillus farraginis DSM 18382 = JCM 14108</name>
    <dbReference type="NCBI Taxonomy" id="1423743"/>
    <lineage>
        <taxon>Bacteria</taxon>
        <taxon>Bacillati</taxon>
        <taxon>Bacillota</taxon>
        <taxon>Bacilli</taxon>
        <taxon>Lactobacillales</taxon>
        <taxon>Lactobacillaceae</taxon>
        <taxon>Lentilactobacillus</taxon>
    </lineage>
</organism>
<evidence type="ECO:0000313" key="3">
    <source>
        <dbReference type="Proteomes" id="UP000019488"/>
    </source>
</evidence>
<sequence>MTPENLFNQFQELLNAGQLEDAQQFLQEHAAELGDYLGNATEMLNNFDVSGLTDQVQNFSEDAASKVTDSLEGLKDNVDPSSWLEKIMTIFKG</sequence>
<dbReference type="Proteomes" id="UP000051966">
    <property type="component" value="Unassembled WGS sequence"/>
</dbReference>
<dbReference type="PATRIC" id="fig|1423743.5.peg.2850"/>
<keyword evidence="4" id="KW-1185">Reference proteome</keyword>
<comment type="caution">
    <text evidence="1">The sequence shown here is derived from an EMBL/GenBank/DDBJ whole genome shotgun (WGS) entry which is preliminary data.</text>
</comment>
<dbReference type="AlphaFoldDB" id="X0QHN6"/>
<dbReference type="EMBL" id="BAKI01000075">
    <property type="protein sequence ID" value="GAF38115.1"/>
    <property type="molecule type" value="Genomic_DNA"/>
</dbReference>
<dbReference type="OrthoDB" id="9924358at2"/>
<evidence type="ECO:0000313" key="4">
    <source>
        <dbReference type="Proteomes" id="UP000051966"/>
    </source>
</evidence>
<dbReference type="EMBL" id="AZFY01000056">
    <property type="protein sequence ID" value="KRM08996.1"/>
    <property type="molecule type" value="Genomic_DNA"/>
</dbReference>
<accession>X0QHN6</accession>
<name>X0QHN6_9LACO</name>
<dbReference type="Proteomes" id="UP000019488">
    <property type="component" value="Unassembled WGS sequence"/>
</dbReference>